<comment type="similarity">
    <text evidence="1 7">Belongs to the class-II aminoacyl-tRNA synthetase family.</text>
</comment>
<proteinExistence type="inferred from homology"/>
<dbReference type="InterPro" id="IPR006195">
    <property type="entry name" value="aa-tRNA-synth_II"/>
</dbReference>
<dbReference type="RefSeq" id="WP_151079541.1">
    <property type="nucleotide sequence ID" value="NZ_CP047647.1"/>
</dbReference>
<dbReference type="GO" id="GO:0005524">
    <property type="term" value="F:ATP binding"/>
    <property type="evidence" value="ECO:0007669"/>
    <property type="project" value="UniProtKB-UniRule"/>
</dbReference>
<keyword evidence="4 7" id="KW-0067">ATP-binding</keyword>
<dbReference type="SUPFAM" id="SSF50249">
    <property type="entry name" value="Nucleic acid-binding proteins"/>
    <property type="match status" value="1"/>
</dbReference>
<evidence type="ECO:0000256" key="3">
    <source>
        <dbReference type="ARBA" id="ARBA00022741"/>
    </source>
</evidence>
<keyword evidence="7" id="KW-0963">Cytoplasm</keyword>
<name>A0A7L4ZZR1_9BACT</name>
<keyword evidence="9" id="KW-1185">Reference proteome</keyword>
<comment type="subunit">
    <text evidence="7">Homodimer.</text>
</comment>
<protein>
    <recommendedName>
        <fullName evidence="7">Asparagine--tRNA ligase</fullName>
        <ecNumber evidence="7">6.1.1.22</ecNumber>
    </recommendedName>
    <alternativeName>
        <fullName evidence="7">Asparaginyl-tRNA synthetase</fullName>
        <shortName evidence="7">AsnRS</shortName>
    </alternativeName>
</protein>
<keyword evidence="6 7" id="KW-0030">Aminoacyl-tRNA synthetase</keyword>
<dbReference type="Pfam" id="PF01336">
    <property type="entry name" value="tRNA_anti-codon"/>
    <property type="match status" value="1"/>
</dbReference>
<comment type="subcellular location">
    <subcellularLocation>
        <location evidence="7">Cytoplasm</location>
    </subcellularLocation>
</comment>
<evidence type="ECO:0000256" key="6">
    <source>
        <dbReference type="ARBA" id="ARBA00023146"/>
    </source>
</evidence>
<dbReference type="InterPro" id="IPR002312">
    <property type="entry name" value="Asp/Asn-tRNA-synth_IIb"/>
</dbReference>
<dbReference type="Gene3D" id="2.40.50.140">
    <property type="entry name" value="Nucleic acid-binding proteins"/>
    <property type="match status" value="1"/>
</dbReference>
<evidence type="ECO:0000313" key="8">
    <source>
        <dbReference type="EMBL" id="KAA9331364.1"/>
    </source>
</evidence>
<keyword evidence="3 7" id="KW-0547">Nucleotide-binding</keyword>
<dbReference type="SUPFAM" id="SSF55681">
    <property type="entry name" value="Class II aaRS and biotin synthetases"/>
    <property type="match status" value="1"/>
</dbReference>
<dbReference type="GO" id="GO:0006421">
    <property type="term" value="P:asparaginyl-tRNA aminoacylation"/>
    <property type="evidence" value="ECO:0007669"/>
    <property type="project" value="UniProtKB-UniRule"/>
</dbReference>
<evidence type="ECO:0000256" key="5">
    <source>
        <dbReference type="ARBA" id="ARBA00022917"/>
    </source>
</evidence>
<evidence type="ECO:0000313" key="9">
    <source>
        <dbReference type="Proteomes" id="UP000326380"/>
    </source>
</evidence>
<dbReference type="GO" id="GO:0003676">
    <property type="term" value="F:nucleic acid binding"/>
    <property type="evidence" value="ECO:0007669"/>
    <property type="project" value="InterPro"/>
</dbReference>
<dbReference type="Pfam" id="PF00152">
    <property type="entry name" value="tRNA-synt_2"/>
    <property type="match status" value="1"/>
</dbReference>
<dbReference type="InterPro" id="IPR004522">
    <property type="entry name" value="Asn-tRNA-ligase"/>
</dbReference>
<dbReference type="PANTHER" id="PTHR22594">
    <property type="entry name" value="ASPARTYL/LYSYL-TRNA SYNTHETASE"/>
    <property type="match status" value="1"/>
</dbReference>
<comment type="catalytic activity">
    <reaction evidence="7">
        <text>tRNA(Asn) + L-asparagine + ATP = L-asparaginyl-tRNA(Asn) + AMP + diphosphate + H(+)</text>
        <dbReference type="Rhea" id="RHEA:11180"/>
        <dbReference type="Rhea" id="RHEA-COMP:9659"/>
        <dbReference type="Rhea" id="RHEA-COMP:9674"/>
        <dbReference type="ChEBI" id="CHEBI:15378"/>
        <dbReference type="ChEBI" id="CHEBI:30616"/>
        <dbReference type="ChEBI" id="CHEBI:33019"/>
        <dbReference type="ChEBI" id="CHEBI:58048"/>
        <dbReference type="ChEBI" id="CHEBI:78442"/>
        <dbReference type="ChEBI" id="CHEBI:78515"/>
        <dbReference type="ChEBI" id="CHEBI:456215"/>
        <dbReference type="EC" id="6.1.1.22"/>
    </reaction>
</comment>
<dbReference type="InterPro" id="IPR004364">
    <property type="entry name" value="Aa-tRNA-synt_II"/>
</dbReference>
<dbReference type="FunFam" id="3.30.930.10:FF:000016">
    <property type="entry name" value="Asparagine--tRNA ligase"/>
    <property type="match status" value="1"/>
</dbReference>
<dbReference type="Gene3D" id="3.30.930.10">
    <property type="entry name" value="Bira Bifunctional Protein, Domain 2"/>
    <property type="match status" value="1"/>
</dbReference>
<dbReference type="PRINTS" id="PR01042">
    <property type="entry name" value="TRNASYNTHASP"/>
</dbReference>
<sequence>MSVRRSSVAALLASQELDREVLVKGWVRTRRGNKFVQFIAVNDGSTIHSIQVVANAETFPEEKLKAEGVENGAAVAIRGTLVASQGKGQTVEIQATDIEVYGAADTTTYPLQKKGHTLEFLREIAHLRPRTNTFGAVLRLRHALAFAVHQYFNDNGFFYVHTPIITGSDAEGAGQMFRVTTLPEQNPPLNEAGQVDYGQDFFGKATNLTVSGQLEGEIAAMALGKVYTFGPTFRAENSNTARHLAEFWMIEPEMAFYDLQDNMDLAEDFLKYLVRYALEKCQDDLKFLTEHYDKELLTRLQFVVDNDFQRLTYTEAVDILKSAKQKFEFPVDWGTDLQSEHERYLVEKHFKKPVILTNYPKDIKAFYMKLDEDGRTVRAMDVLFPGIGEIIGGSQREENLEKLQQRMQEMHVPEEDLWWYLDLRRFGSAPHAGFGLGFERLVLFVTGMANIRDVIPFPRFPRSAEF</sequence>
<keyword evidence="5 7" id="KW-0648">Protein biosynthesis</keyword>
<evidence type="ECO:0000256" key="1">
    <source>
        <dbReference type="ARBA" id="ARBA00008226"/>
    </source>
</evidence>
<comment type="caution">
    <text evidence="8">The sequence shown here is derived from an EMBL/GenBank/DDBJ whole genome shotgun (WGS) entry which is preliminary data.</text>
</comment>
<reference evidence="8 9" key="1">
    <citation type="submission" date="2019-09" db="EMBL/GenBank/DDBJ databases">
        <title>Genome sequence of Hymenobacter sp. M3.</title>
        <authorList>
            <person name="Srinivasan S."/>
        </authorList>
    </citation>
    <scope>NUCLEOTIDE SEQUENCE [LARGE SCALE GENOMIC DNA]</scope>
    <source>
        <strain evidence="8 9">M3</strain>
    </source>
</reference>
<dbReference type="Proteomes" id="UP000326380">
    <property type="component" value="Unassembled WGS sequence"/>
</dbReference>
<dbReference type="CDD" id="cd04318">
    <property type="entry name" value="EcAsnRS_like_N"/>
    <property type="match status" value="1"/>
</dbReference>
<dbReference type="PROSITE" id="PS50862">
    <property type="entry name" value="AA_TRNA_LIGASE_II"/>
    <property type="match status" value="1"/>
</dbReference>
<dbReference type="GO" id="GO:0005737">
    <property type="term" value="C:cytoplasm"/>
    <property type="evidence" value="ECO:0007669"/>
    <property type="project" value="UniProtKB-SubCell"/>
</dbReference>
<dbReference type="EMBL" id="VTWU01000005">
    <property type="protein sequence ID" value="KAA9331364.1"/>
    <property type="molecule type" value="Genomic_DNA"/>
</dbReference>
<dbReference type="InterPro" id="IPR045864">
    <property type="entry name" value="aa-tRNA-synth_II/BPL/LPL"/>
</dbReference>
<dbReference type="HAMAP" id="MF_00534">
    <property type="entry name" value="Asn_tRNA_synth"/>
    <property type="match status" value="1"/>
</dbReference>
<evidence type="ECO:0000256" key="4">
    <source>
        <dbReference type="ARBA" id="ARBA00022840"/>
    </source>
</evidence>
<dbReference type="EC" id="6.1.1.22" evidence="7"/>
<keyword evidence="2 7" id="KW-0436">Ligase</keyword>
<dbReference type="InterPro" id="IPR012340">
    <property type="entry name" value="NA-bd_OB-fold"/>
</dbReference>
<dbReference type="GO" id="GO:0004816">
    <property type="term" value="F:asparagine-tRNA ligase activity"/>
    <property type="evidence" value="ECO:0007669"/>
    <property type="project" value="UniProtKB-UniRule"/>
</dbReference>
<dbReference type="InterPro" id="IPR004365">
    <property type="entry name" value="NA-bd_OB_tRNA"/>
</dbReference>
<gene>
    <name evidence="7 8" type="primary">asnS</name>
    <name evidence="8" type="ORF">F0P96_14045</name>
</gene>
<dbReference type="PANTHER" id="PTHR22594:SF34">
    <property type="entry name" value="ASPARAGINE--TRNA LIGASE, MITOCHONDRIAL-RELATED"/>
    <property type="match status" value="1"/>
</dbReference>
<dbReference type="NCBIfam" id="TIGR00457">
    <property type="entry name" value="asnS"/>
    <property type="match status" value="1"/>
</dbReference>
<accession>A0A7L4ZZR1</accession>
<organism evidence="8 9">
    <name type="scientific">Hymenobacter busanensis</name>
    <dbReference type="NCBI Taxonomy" id="2607656"/>
    <lineage>
        <taxon>Bacteria</taxon>
        <taxon>Pseudomonadati</taxon>
        <taxon>Bacteroidota</taxon>
        <taxon>Cytophagia</taxon>
        <taxon>Cytophagales</taxon>
        <taxon>Hymenobacteraceae</taxon>
        <taxon>Hymenobacter</taxon>
    </lineage>
</organism>
<evidence type="ECO:0000256" key="7">
    <source>
        <dbReference type="HAMAP-Rule" id="MF_00534"/>
    </source>
</evidence>
<dbReference type="NCBIfam" id="NF003037">
    <property type="entry name" value="PRK03932.1"/>
    <property type="match status" value="1"/>
</dbReference>
<dbReference type="CDD" id="cd00776">
    <property type="entry name" value="AsxRS_core"/>
    <property type="match status" value="1"/>
</dbReference>
<evidence type="ECO:0000256" key="2">
    <source>
        <dbReference type="ARBA" id="ARBA00022598"/>
    </source>
</evidence>
<dbReference type="AlphaFoldDB" id="A0A7L4ZZR1"/>